<evidence type="ECO:0000313" key="3">
    <source>
        <dbReference type="EMBL" id="TKK74146.1"/>
    </source>
</evidence>
<evidence type="ECO:0008006" key="5">
    <source>
        <dbReference type="Google" id="ProtNLM"/>
    </source>
</evidence>
<dbReference type="Proteomes" id="UP000305836">
    <property type="component" value="Unassembled WGS sequence"/>
</dbReference>
<reference evidence="3 4" key="1">
    <citation type="submission" date="2019-04" db="EMBL/GenBank/DDBJ databases">
        <title>Kribbella sp. NEAU-THZ 27 nov., a novel actinomycete isolated from soil.</title>
        <authorList>
            <person name="Duan L."/>
        </authorList>
    </citation>
    <scope>NUCLEOTIDE SEQUENCE [LARGE SCALE GENOMIC DNA]</scope>
    <source>
        <strain evidence="4">NEAU-THZ27</strain>
    </source>
</reference>
<accession>A0A4U3LIR9</accession>
<dbReference type="CDD" id="cd08369">
    <property type="entry name" value="FMT_core"/>
    <property type="match status" value="1"/>
</dbReference>
<dbReference type="PANTHER" id="PTHR11138:SF5">
    <property type="entry name" value="METHIONYL-TRNA FORMYLTRANSFERASE, MITOCHONDRIAL"/>
    <property type="match status" value="1"/>
</dbReference>
<dbReference type="PANTHER" id="PTHR11138">
    <property type="entry name" value="METHIONYL-TRNA FORMYLTRANSFERASE"/>
    <property type="match status" value="1"/>
</dbReference>
<name>A0A4U3LIR9_9ACTN</name>
<dbReference type="Gene3D" id="3.40.50.12230">
    <property type="match status" value="1"/>
</dbReference>
<dbReference type="RefSeq" id="WP_137258617.1">
    <property type="nucleotide sequence ID" value="NZ_JBHSPQ010000002.1"/>
</dbReference>
<comment type="caution">
    <text evidence="3">The sequence shown here is derived from an EMBL/GenBank/DDBJ whole genome shotgun (WGS) entry which is preliminary data.</text>
</comment>
<dbReference type="SUPFAM" id="SSF53328">
    <property type="entry name" value="Formyltransferase"/>
    <property type="match status" value="1"/>
</dbReference>
<evidence type="ECO:0000313" key="4">
    <source>
        <dbReference type="Proteomes" id="UP000305836"/>
    </source>
</evidence>
<dbReference type="EMBL" id="SZPZ01000006">
    <property type="protein sequence ID" value="TKK74146.1"/>
    <property type="molecule type" value="Genomic_DNA"/>
</dbReference>
<dbReference type="AlphaFoldDB" id="A0A4U3LIR9"/>
<gene>
    <name evidence="3" type="ORF">FDA38_35685</name>
</gene>
<dbReference type="InterPro" id="IPR002376">
    <property type="entry name" value="Formyl_transf_N"/>
</dbReference>
<dbReference type="Pfam" id="PF00551">
    <property type="entry name" value="Formyl_trans_N"/>
    <property type="match status" value="1"/>
</dbReference>
<protein>
    <recommendedName>
        <fullName evidence="5">Methionyl-tRNA formyltransferase</fullName>
    </recommendedName>
</protein>
<evidence type="ECO:0000259" key="2">
    <source>
        <dbReference type="Pfam" id="PF02911"/>
    </source>
</evidence>
<feature type="domain" description="Formyl transferase C-terminal" evidence="2">
    <location>
        <begin position="201"/>
        <end position="281"/>
    </location>
</feature>
<sequence>MTLRIVGLNAFLPGFRLVHDFAEQNGHELVLVVTLPETGRYGAADPMVAGLPDDTNVLITRKLRAVAAPVIAALQPDVVISAAFPRLIPDEILEIPKYGAINCHPSPLPAGRGPTPQRLIYEGDERVGATVHRTASEFDTGAILAQRIAPLPEDLNGTGLMQSWGTLLRECLAEAVPRLVAGDPGEPQDPALASEAPFFTDAERLLDLTEPSRVIRRKCAALNVTSPSAQADVDGATHLISRTDLSAVVTDAAPGTVVERHDDGWTVQTADHALRLTRADKQKAPGRTRGQSV</sequence>
<dbReference type="Pfam" id="PF02911">
    <property type="entry name" value="Formyl_trans_C"/>
    <property type="match status" value="1"/>
</dbReference>
<dbReference type="InterPro" id="IPR036477">
    <property type="entry name" value="Formyl_transf_N_sf"/>
</dbReference>
<dbReference type="GO" id="GO:0005829">
    <property type="term" value="C:cytosol"/>
    <property type="evidence" value="ECO:0007669"/>
    <property type="project" value="TreeGrafter"/>
</dbReference>
<dbReference type="SUPFAM" id="SSF50486">
    <property type="entry name" value="FMT C-terminal domain-like"/>
    <property type="match status" value="1"/>
</dbReference>
<dbReference type="InterPro" id="IPR005793">
    <property type="entry name" value="Formyl_trans_C"/>
</dbReference>
<dbReference type="OrthoDB" id="9802815at2"/>
<proteinExistence type="predicted"/>
<organism evidence="3 4">
    <name type="scientific">Kribbella jiaozuonensis</name>
    <dbReference type="NCBI Taxonomy" id="2575441"/>
    <lineage>
        <taxon>Bacteria</taxon>
        <taxon>Bacillati</taxon>
        <taxon>Actinomycetota</taxon>
        <taxon>Actinomycetes</taxon>
        <taxon>Propionibacteriales</taxon>
        <taxon>Kribbellaceae</taxon>
        <taxon>Kribbella</taxon>
    </lineage>
</organism>
<dbReference type="InterPro" id="IPR011034">
    <property type="entry name" value="Formyl_transferase-like_C_sf"/>
</dbReference>
<evidence type="ECO:0000259" key="1">
    <source>
        <dbReference type="Pfam" id="PF00551"/>
    </source>
</evidence>
<dbReference type="GO" id="GO:0004479">
    <property type="term" value="F:methionyl-tRNA formyltransferase activity"/>
    <property type="evidence" value="ECO:0007669"/>
    <property type="project" value="TreeGrafter"/>
</dbReference>
<keyword evidence="4" id="KW-1185">Reference proteome</keyword>
<feature type="domain" description="Formyl transferase N-terminal" evidence="1">
    <location>
        <begin position="67"/>
        <end position="162"/>
    </location>
</feature>